<reference evidence="1" key="1">
    <citation type="submission" date="2007-04" db="EMBL/GenBank/DDBJ databases">
        <title>Complete sequence of Pseudomonas mendocina ymp.</title>
        <authorList>
            <consortium name="US DOE Joint Genome Institute"/>
            <person name="Copeland A."/>
            <person name="Lucas S."/>
            <person name="Lapidus A."/>
            <person name="Barry K."/>
            <person name="Glavina del Rio T."/>
            <person name="Dalin E."/>
            <person name="Tice H."/>
            <person name="Pitluck S."/>
            <person name="Kiss H."/>
            <person name="Brettin T."/>
            <person name="Detter J.C."/>
            <person name="Bruce D."/>
            <person name="Han C."/>
            <person name="Schmutz J."/>
            <person name="Larimer F."/>
            <person name="Land M."/>
            <person name="Hauser L."/>
            <person name="Kyrpides N."/>
            <person name="Mikhailova N."/>
            <person name="Hersman L."/>
            <person name="Dubois J."/>
            <person name="Maurice P."/>
            <person name="Richardson P."/>
        </authorList>
    </citation>
    <scope>NUCLEOTIDE SEQUENCE [LARGE SCALE GENOMIC DNA]</scope>
    <source>
        <strain evidence="1">Ymp</strain>
    </source>
</reference>
<proteinExistence type="predicted"/>
<dbReference type="EMBL" id="CP000680">
    <property type="protein sequence ID" value="ABP86711.1"/>
    <property type="molecule type" value="Genomic_DNA"/>
</dbReference>
<accession>A4XZE5</accession>
<dbReference type="KEGG" id="pmy:Pmen_3964"/>
<organism evidence="1">
    <name type="scientific">Ectopseudomonas mendocina (strain ymp)</name>
    <name type="common">Pseudomonas mendocina</name>
    <dbReference type="NCBI Taxonomy" id="399739"/>
    <lineage>
        <taxon>Bacteria</taxon>
        <taxon>Pseudomonadati</taxon>
        <taxon>Pseudomonadota</taxon>
        <taxon>Gammaproteobacteria</taxon>
        <taxon>Pseudomonadales</taxon>
        <taxon>Pseudomonadaceae</taxon>
        <taxon>Ectopseudomonas</taxon>
    </lineage>
</organism>
<sequence length="120" mass="13125">MSQLKILFPEPVVVGLAGRQVQIKPVQLRDFERFGRAAAIVIAMGSSKTMEELYAYAVVNGQLRDILRTATNLSRWRIWRLPAAAAVSLMIEVIRVNAGFFENALVEAEKALAGAKSPAA</sequence>
<dbReference type="AlphaFoldDB" id="A4XZE5"/>
<evidence type="ECO:0000313" key="1">
    <source>
        <dbReference type="EMBL" id="ABP86711.1"/>
    </source>
</evidence>
<gene>
    <name evidence="1" type="ordered locus">Pmen_3964</name>
</gene>
<dbReference type="STRING" id="399739.Pmen_3964"/>
<dbReference type="PATRIC" id="fig|399739.8.peg.4017"/>
<protein>
    <submittedName>
        <fullName evidence="1">Uncharacterized protein</fullName>
    </submittedName>
</protein>
<dbReference type="OrthoDB" id="6977978at2"/>
<name>A4XZE5_ECTM1</name>
<dbReference type="HOGENOM" id="CLU_2036018_0_0_6"/>